<feature type="transmembrane region" description="Helical" evidence="7">
    <location>
        <begin position="81"/>
        <end position="102"/>
    </location>
</feature>
<dbReference type="Proteomes" id="UP000295773">
    <property type="component" value="Unassembled WGS sequence"/>
</dbReference>
<keyword evidence="4 7" id="KW-0812">Transmembrane</keyword>
<dbReference type="RefSeq" id="WP_128125154.1">
    <property type="nucleotide sequence ID" value="NZ_JANKBG010000011.1"/>
</dbReference>
<evidence type="ECO:0000256" key="2">
    <source>
        <dbReference type="ARBA" id="ARBA00007400"/>
    </source>
</evidence>
<evidence type="ECO:0000256" key="1">
    <source>
        <dbReference type="ARBA" id="ARBA00004651"/>
    </source>
</evidence>
<dbReference type="GO" id="GO:0005886">
    <property type="term" value="C:plasma membrane"/>
    <property type="evidence" value="ECO:0007669"/>
    <property type="project" value="UniProtKB-SubCell"/>
</dbReference>
<feature type="transmembrane region" description="Helical" evidence="7">
    <location>
        <begin position="278"/>
        <end position="304"/>
    </location>
</feature>
<reference evidence="9 10" key="1">
    <citation type="submission" date="2019-03" db="EMBL/GenBank/DDBJ databases">
        <title>Genomic Encyclopedia of Type Strains, Phase IV (KMG-IV): sequencing the most valuable type-strain genomes for metagenomic binning, comparative biology and taxonomic classification.</title>
        <authorList>
            <person name="Goeker M."/>
        </authorList>
    </citation>
    <scope>NUCLEOTIDE SEQUENCE [LARGE SCALE GENOMIC DNA]</scope>
    <source>
        <strain evidence="9 10">DSM 29481</strain>
    </source>
</reference>
<comment type="similarity">
    <text evidence="2">Belongs to the acyltransferase 3 family.</text>
</comment>
<feature type="domain" description="Acyltransferase 3" evidence="8">
    <location>
        <begin position="9"/>
        <end position="328"/>
    </location>
</feature>
<evidence type="ECO:0000256" key="6">
    <source>
        <dbReference type="ARBA" id="ARBA00023136"/>
    </source>
</evidence>
<evidence type="ECO:0000256" key="7">
    <source>
        <dbReference type="SAM" id="Phobius"/>
    </source>
</evidence>
<keyword evidence="10" id="KW-1185">Reference proteome</keyword>
<evidence type="ECO:0000313" key="9">
    <source>
        <dbReference type="EMBL" id="TCU59118.1"/>
    </source>
</evidence>
<gene>
    <name evidence="9" type="ORF">EDD61_11146</name>
</gene>
<feature type="transmembrane region" description="Helical" evidence="7">
    <location>
        <begin position="153"/>
        <end position="171"/>
    </location>
</feature>
<dbReference type="InterPro" id="IPR002656">
    <property type="entry name" value="Acyl_transf_3_dom"/>
</dbReference>
<keyword evidence="6 7" id="KW-0472">Membrane</keyword>
<evidence type="ECO:0000256" key="4">
    <source>
        <dbReference type="ARBA" id="ARBA00022692"/>
    </source>
</evidence>
<keyword evidence="9" id="KW-0808">Transferase</keyword>
<dbReference type="GO" id="GO:0016413">
    <property type="term" value="F:O-acetyltransferase activity"/>
    <property type="evidence" value="ECO:0007669"/>
    <property type="project" value="TreeGrafter"/>
</dbReference>
<keyword evidence="9" id="KW-0012">Acyltransferase</keyword>
<feature type="transmembrane region" description="Helical" evidence="7">
    <location>
        <begin position="220"/>
        <end position="236"/>
    </location>
</feature>
<feature type="transmembrane region" description="Helical" evidence="7">
    <location>
        <begin position="122"/>
        <end position="146"/>
    </location>
</feature>
<feature type="transmembrane region" description="Helical" evidence="7">
    <location>
        <begin position="310"/>
        <end position="332"/>
    </location>
</feature>
<comment type="caution">
    <text evidence="9">The sequence shown here is derived from an EMBL/GenBank/DDBJ whole genome shotgun (WGS) entry which is preliminary data.</text>
</comment>
<dbReference type="EMBL" id="SMBP01000011">
    <property type="protein sequence ID" value="TCU59118.1"/>
    <property type="molecule type" value="Genomic_DNA"/>
</dbReference>
<evidence type="ECO:0000313" key="10">
    <source>
        <dbReference type="Proteomes" id="UP000295773"/>
    </source>
</evidence>
<evidence type="ECO:0000256" key="5">
    <source>
        <dbReference type="ARBA" id="ARBA00022989"/>
    </source>
</evidence>
<sequence>MQQAYEQRNQYFDFIRGIGCYLVFFAHVCILHLDFVMNSVFLHTLFNAIVYAIPIFIIISGKLMLRRAYSYREISKKIMHFIALIAFWNFLYAIVVYWQQGILTILQMTLLQMIKDVWQGSYFYQFWFLYLLMFLYSITPLLYRLYTTHKKRYLQVVMWLGLLCILFDSINLGCEIQGYACIMRIPQILRMWIWLFYFMLGGCLSDVCQRMERCMIVTKSKVLLSVFITLFLLLIASERIDTCMPEMFYGSILVICSLCLCFTYRQQAALQLHRSLHIATYFIGIYILQLPLLTMTSPLFQFILQWPFSTIWYFLFSNFVFVVLVVVCKVLYKNKYLRETLR</sequence>
<feature type="transmembrane region" description="Helical" evidence="7">
    <location>
        <begin position="248"/>
        <end position="266"/>
    </location>
</feature>
<accession>A0A4R3TBB3</accession>
<evidence type="ECO:0000256" key="3">
    <source>
        <dbReference type="ARBA" id="ARBA00022475"/>
    </source>
</evidence>
<keyword evidence="3" id="KW-1003">Cell membrane</keyword>
<protein>
    <submittedName>
        <fullName evidence="9">Surface polysaccharide O-acyltransferase-like enzyme</fullName>
    </submittedName>
</protein>
<evidence type="ECO:0000259" key="8">
    <source>
        <dbReference type="Pfam" id="PF01757"/>
    </source>
</evidence>
<keyword evidence="5 7" id="KW-1133">Transmembrane helix</keyword>
<comment type="subcellular location">
    <subcellularLocation>
        <location evidence="1">Cell membrane</location>
        <topology evidence="1">Multi-pass membrane protein</topology>
    </subcellularLocation>
</comment>
<dbReference type="AlphaFoldDB" id="A0A4R3TBB3"/>
<feature type="transmembrane region" description="Helical" evidence="7">
    <location>
        <begin position="12"/>
        <end position="33"/>
    </location>
</feature>
<organism evidence="9 10">
    <name type="scientific">Longicatena caecimuris</name>
    <dbReference type="NCBI Taxonomy" id="1796635"/>
    <lineage>
        <taxon>Bacteria</taxon>
        <taxon>Bacillati</taxon>
        <taxon>Bacillota</taxon>
        <taxon>Erysipelotrichia</taxon>
        <taxon>Erysipelotrichales</taxon>
        <taxon>Erysipelotrichaceae</taxon>
        <taxon>Longicatena</taxon>
    </lineage>
</organism>
<dbReference type="PANTHER" id="PTHR40074:SF2">
    <property type="entry name" value="O-ACETYLTRANSFERASE WECH"/>
    <property type="match status" value="1"/>
</dbReference>
<dbReference type="GO" id="GO:0009246">
    <property type="term" value="P:enterobacterial common antigen biosynthetic process"/>
    <property type="evidence" value="ECO:0007669"/>
    <property type="project" value="TreeGrafter"/>
</dbReference>
<proteinExistence type="inferred from homology"/>
<dbReference type="PANTHER" id="PTHR40074">
    <property type="entry name" value="O-ACETYLTRANSFERASE WECH"/>
    <property type="match status" value="1"/>
</dbReference>
<feature type="transmembrane region" description="Helical" evidence="7">
    <location>
        <begin position="191"/>
        <end position="208"/>
    </location>
</feature>
<feature type="transmembrane region" description="Helical" evidence="7">
    <location>
        <begin position="39"/>
        <end position="60"/>
    </location>
</feature>
<name>A0A4R3TBB3_9FIRM</name>
<dbReference type="Pfam" id="PF01757">
    <property type="entry name" value="Acyl_transf_3"/>
    <property type="match status" value="1"/>
</dbReference>